<keyword evidence="3" id="KW-1185">Reference proteome</keyword>
<reference evidence="2 3" key="1">
    <citation type="submission" date="2020-08" db="EMBL/GenBank/DDBJ databases">
        <title>A Genomic Blueprint of the Chicken Gut Microbiome.</title>
        <authorList>
            <person name="Gilroy R."/>
            <person name="Ravi A."/>
            <person name="Getino M."/>
            <person name="Pursley I."/>
            <person name="Horton D.L."/>
            <person name="Alikhan N.-F."/>
            <person name="Baker D."/>
            <person name="Gharbi K."/>
            <person name="Hall N."/>
            <person name="Watson M."/>
            <person name="Adriaenssens E.M."/>
            <person name="Foster-Nyarko E."/>
            <person name="Jarju S."/>
            <person name="Secka A."/>
            <person name="Antonio M."/>
            <person name="Oren A."/>
            <person name="Chaudhuri R."/>
            <person name="La Ragione R.M."/>
            <person name="Hildebrand F."/>
            <person name="Pallen M.J."/>
        </authorList>
    </citation>
    <scope>NUCLEOTIDE SEQUENCE [LARGE SCALE GENOMIC DNA]</scope>
    <source>
        <strain evidence="2 3">Sa2CUA2</strain>
    </source>
</reference>
<feature type="signal peptide" evidence="1">
    <location>
        <begin position="1"/>
        <end position="20"/>
    </location>
</feature>
<gene>
    <name evidence="2" type="ORF">H9642_13810</name>
</gene>
<dbReference type="RefSeq" id="WP_251837028.1">
    <property type="nucleotide sequence ID" value="NZ_JACSQG010000007.1"/>
</dbReference>
<keyword evidence="1" id="KW-0732">Signal</keyword>
<accession>A0ABR8TR49</accession>
<feature type="chain" id="PRO_5047524505" evidence="1">
    <location>
        <begin position="21"/>
        <end position="518"/>
    </location>
</feature>
<proteinExistence type="predicted"/>
<evidence type="ECO:0000256" key="1">
    <source>
        <dbReference type="SAM" id="SignalP"/>
    </source>
</evidence>
<name>A0ABR8TR49_9PSED</name>
<dbReference type="EMBL" id="JACSQG010000007">
    <property type="protein sequence ID" value="MBD7978256.1"/>
    <property type="molecule type" value="Genomic_DNA"/>
</dbReference>
<protein>
    <submittedName>
        <fullName evidence="2">Uncharacterized protein</fullName>
    </submittedName>
</protein>
<comment type="caution">
    <text evidence="2">The sequence shown here is derived from an EMBL/GenBank/DDBJ whole genome shotgun (WGS) entry which is preliminary data.</text>
</comment>
<dbReference type="Proteomes" id="UP000611945">
    <property type="component" value="Unassembled WGS sequence"/>
</dbReference>
<sequence>MTGRALWLAVLILSGGTCWAMQPLDDEQMGEVSGAGIGFFLGDFLYDQSTANARIIGIKDSQNNPVTIELEKLYVKGANSQRGALDIPAVVGTPLHPFTLNVVDSSPTLPAGTHALQLQTPTWTDPLNDTHKYGLWAYYQGCLYGEANCTNPDLAVAKIDGQLSVMNDQSQHLHLRHLSGGGWLALKQGIDADMLTVQARQNTVDIKNNEYVAARTNMSNLHAAARNTGTYPKPNLGEKYWCGDVCSGLLVPDVRAYNASVDAFTAKSGELMTAQQAVGEAWKTLRNGWSLAERIGDYNEYSSLCGVPTSTTYMCSGGRIGKAQGDRVSLVMVSTSLKNGETRVKGMDIGFGSTFNVASTAWSGSSNAGIRGATTTRSDYFGLDIEGFTLHGSYLNIWGDAEGLAGEISLQLYADKVIASACRNCTDLNRLVAKNVYFDINIGHGKLQPLHFSVFSDGELRFKLPAVTWANHQEFYAQVPKSNISVGNVSLSGVNVGAQAIRGLRLDYLEMRTVNLPR</sequence>
<evidence type="ECO:0000313" key="3">
    <source>
        <dbReference type="Proteomes" id="UP000611945"/>
    </source>
</evidence>
<evidence type="ECO:0000313" key="2">
    <source>
        <dbReference type="EMBL" id="MBD7978256.1"/>
    </source>
</evidence>
<organism evidence="2 3">
    <name type="scientific">Serpens gallinarum</name>
    <dbReference type="NCBI Taxonomy" id="2763075"/>
    <lineage>
        <taxon>Bacteria</taxon>
        <taxon>Pseudomonadati</taxon>
        <taxon>Pseudomonadota</taxon>
        <taxon>Gammaproteobacteria</taxon>
        <taxon>Pseudomonadales</taxon>
        <taxon>Pseudomonadaceae</taxon>
        <taxon>Pseudomonas</taxon>
    </lineage>
</organism>